<gene>
    <name evidence="1" type="ORF">FCL54_00245</name>
</gene>
<dbReference type="InterPro" id="IPR020140">
    <property type="entry name" value="Uncharacterised_YusG"/>
</dbReference>
<dbReference type="Proteomes" id="UP000308230">
    <property type="component" value="Unassembled WGS sequence"/>
</dbReference>
<protein>
    <submittedName>
        <fullName evidence="1">DUF2553 family protein</fullName>
    </submittedName>
</protein>
<keyword evidence="2" id="KW-1185">Reference proteome</keyword>
<evidence type="ECO:0000313" key="2">
    <source>
        <dbReference type="Proteomes" id="UP000308230"/>
    </source>
</evidence>
<dbReference type="Pfam" id="PF10830">
    <property type="entry name" value="DUF2553"/>
    <property type="match status" value="1"/>
</dbReference>
<accession>A0A5R9FFK9</accession>
<organism evidence="1 2">
    <name type="scientific">Exobacillus caeni</name>
    <dbReference type="NCBI Taxonomy" id="2574798"/>
    <lineage>
        <taxon>Bacteria</taxon>
        <taxon>Bacillati</taxon>
        <taxon>Bacillota</taxon>
        <taxon>Bacilli</taxon>
        <taxon>Bacillales</taxon>
        <taxon>Guptibacillaceae</taxon>
        <taxon>Exobacillus</taxon>
    </lineage>
</organism>
<dbReference type="OrthoDB" id="2876840at2"/>
<proteinExistence type="predicted"/>
<comment type="caution">
    <text evidence="1">The sequence shown here is derived from an EMBL/GenBank/DDBJ whole genome shotgun (WGS) entry which is preliminary data.</text>
</comment>
<dbReference type="EMBL" id="SWLG01000001">
    <property type="protein sequence ID" value="TLS39384.1"/>
    <property type="molecule type" value="Genomic_DNA"/>
</dbReference>
<sequence>MDQDRPLEKIDVTNSVHGKFDQGCMALYLNEDKIGRIVFTNQGNQYEFAEGFEFDQDKIYQYQRQMETNGKYVEDCDLGWC</sequence>
<name>A0A5R9FFK9_9BACL</name>
<evidence type="ECO:0000313" key="1">
    <source>
        <dbReference type="EMBL" id="TLS39384.1"/>
    </source>
</evidence>
<dbReference type="AlphaFoldDB" id="A0A5R9FFK9"/>
<reference evidence="1 2" key="1">
    <citation type="submission" date="2019-04" db="EMBL/GenBank/DDBJ databases">
        <title>Bacillus caeni sp. nov., a bacterium isolated from mangrove sediment.</title>
        <authorList>
            <person name="Huang H."/>
            <person name="Mo K."/>
            <person name="Hu Y."/>
        </authorList>
    </citation>
    <scope>NUCLEOTIDE SEQUENCE [LARGE SCALE GENOMIC DNA]</scope>
    <source>
        <strain evidence="1 2">HB172195</strain>
    </source>
</reference>